<dbReference type="AlphaFoldDB" id="A0A9P4QS90"/>
<dbReference type="PANTHER" id="PTHR48022:SF14">
    <property type="entry name" value="MAJOR FACILITATOR SUPERFAMILY (MFS) PROFILE DOMAIN-CONTAINING PROTEIN-RELATED"/>
    <property type="match status" value="1"/>
</dbReference>
<protein>
    <submittedName>
        <fullName evidence="11">General substrate transporter</fullName>
    </submittedName>
</protein>
<evidence type="ECO:0000256" key="1">
    <source>
        <dbReference type="ARBA" id="ARBA00004141"/>
    </source>
</evidence>
<evidence type="ECO:0000256" key="8">
    <source>
        <dbReference type="SAM" id="MobiDB-lite"/>
    </source>
</evidence>
<evidence type="ECO:0000256" key="2">
    <source>
        <dbReference type="ARBA" id="ARBA00010992"/>
    </source>
</evidence>
<evidence type="ECO:0000256" key="6">
    <source>
        <dbReference type="ARBA" id="ARBA00023136"/>
    </source>
</evidence>
<reference evidence="11" key="1">
    <citation type="journal article" date="2020" name="Stud. Mycol.">
        <title>101 Dothideomycetes genomes: a test case for predicting lifestyles and emergence of pathogens.</title>
        <authorList>
            <person name="Haridas S."/>
            <person name="Albert R."/>
            <person name="Binder M."/>
            <person name="Bloem J."/>
            <person name="Labutti K."/>
            <person name="Salamov A."/>
            <person name="Andreopoulos B."/>
            <person name="Baker S."/>
            <person name="Barry K."/>
            <person name="Bills G."/>
            <person name="Bluhm B."/>
            <person name="Cannon C."/>
            <person name="Castanera R."/>
            <person name="Culley D."/>
            <person name="Daum C."/>
            <person name="Ezra D."/>
            <person name="Gonzalez J."/>
            <person name="Henrissat B."/>
            <person name="Kuo A."/>
            <person name="Liang C."/>
            <person name="Lipzen A."/>
            <person name="Lutzoni F."/>
            <person name="Magnuson J."/>
            <person name="Mondo S."/>
            <person name="Nolan M."/>
            <person name="Ohm R."/>
            <person name="Pangilinan J."/>
            <person name="Park H.-J."/>
            <person name="Ramirez L."/>
            <person name="Alfaro M."/>
            <person name="Sun H."/>
            <person name="Tritt A."/>
            <person name="Yoshinaga Y."/>
            <person name="Zwiers L.-H."/>
            <person name="Turgeon B."/>
            <person name="Goodwin S."/>
            <person name="Spatafora J."/>
            <person name="Crous P."/>
            <person name="Grigoriev I."/>
        </authorList>
    </citation>
    <scope>NUCLEOTIDE SEQUENCE</scope>
    <source>
        <strain evidence="11">CBS 125425</strain>
    </source>
</reference>
<dbReference type="GO" id="GO:0005351">
    <property type="term" value="F:carbohydrate:proton symporter activity"/>
    <property type="evidence" value="ECO:0007669"/>
    <property type="project" value="TreeGrafter"/>
</dbReference>
<dbReference type="FunFam" id="1.20.1250.20:FF:000134">
    <property type="entry name" value="MFS sugar transporter protein"/>
    <property type="match status" value="1"/>
</dbReference>
<feature type="transmembrane region" description="Helical" evidence="9">
    <location>
        <begin position="413"/>
        <end position="432"/>
    </location>
</feature>
<evidence type="ECO:0000256" key="7">
    <source>
        <dbReference type="RuleBase" id="RU003346"/>
    </source>
</evidence>
<dbReference type="Pfam" id="PF00083">
    <property type="entry name" value="Sugar_tr"/>
    <property type="match status" value="1"/>
</dbReference>
<feature type="transmembrane region" description="Helical" evidence="9">
    <location>
        <begin position="345"/>
        <end position="366"/>
    </location>
</feature>
<keyword evidence="5 9" id="KW-1133">Transmembrane helix</keyword>
<feature type="transmembrane region" description="Helical" evidence="9">
    <location>
        <begin position="155"/>
        <end position="174"/>
    </location>
</feature>
<evidence type="ECO:0000259" key="10">
    <source>
        <dbReference type="PROSITE" id="PS50850"/>
    </source>
</evidence>
<proteinExistence type="inferred from homology"/>
<feature type="transmembrane region" description="Helical" evidence="9">
    <location>
        <begin position="186"/>
        <end position="210"/>
    </location>
</feature>
<dbReference type="EMBL" id="ML996170">
    <property type="protein sequence ID" value="KAF2732873.1"/>
    <property type="molecule type" value="Genomic_DNA"/>
</dbReference>
<comment type="caution">
    <text evidence="11">The sequence shown here is derived from an EMBL/GenBank/DDBJ whole genome shotgun (WGS) entry which is preliminary data.</text>
</comment>
<dbReference type="GO" id="GO:0016020">
    <property type="term" value="C:membrane"/>
    <property type="evidence" value="ECO:0007669"/>
    <property type="project" value="UniProtKB-SubCell"/>
</dbReference>
<dbReference type="InterPro" id="IPR050360">
    <property type="entry name" value="MFS_Sugar_Transporters"/>
</dbReference>
<sequence>MAYPPTASNKPLPPLASFRLMALCLFFGLASLAWGYNIGIMASIYVHPGFVKALHHPSKATTGAITSIYYIGTWFSYLFISHPLADRFGRRVAAASGVLITGIGAAIQADAKGSVALGMMIVGRITCGVGLAIVSTSIPLYQSEVAPAKHRGRYVVINHVGLVAGLAVAFWTGYGVSHWESESGDYYGWRVCMAFQFVPEALFLLGVFFCPETPRWLVEHDRSEAAKRSLAWLRGLTPSHELVADELKEIERSAEQRKLATGQSWTVLFTDRPLFSRMWRAALLQFMAQMCGNSSMKYYLPSIFMSLGIERKTTLMVAGVESTIKVAFSAFDSWLVDRYGRRPTLIFSCLLMSIALLLNGALPLAYPKNINHTADVVCIVFIFIYTFGFSIGFGPSAWVYGSEIFPTNFRARGLNIAASGSSIGAIISSQAWPVALRRIGSKTYFIFMVSNLISAVVIWHFYPETSRRSLEDMEALFNPTHKRRASVQSEADSYHDEDADLDDDDSQDGDAQDTQLQRLLPEAEPGSR</sequence>
<evidence type="ECO:0000313" key="12">
    <source>
        <dbReference type="Proteomes" id="UP000799444"/>
    </source>
</evidence>
<feature type="transmembrane region" description="Helical" evidence="9">
    <location>
        <begin position="20"/>
        <end position="40"/>
    </location>
</feature>
<feature type="compositionally biased region" description="Acidic residues" evidence="8">
    <location>
        <begin position="495"/>
        <end position="511"/>
    </location>
</feature>
<comment type="subcellular location">
    <subcellularLocation>
        <location evidence="1">Membrane</location>
        <topology evidence="1">Multi-pass membrane protein</topology>
    </subcellularLocation>
</comment>
<dbReference type="InterPro" id="IPR005828">
    <property type="entry name" value="MFS_sugar_transport-like"/>
</dbReference>
<feature type="transmembrane region" description="Helical" evidence="9">
    <location>
        <begin position="444"/>
        <end position="462"/>
    </location>
</feature>
<dbReference type="PROSITE" id="PS50850">
    <property type="entry name" value="MFS"/>
    <property type="match status" value="1"/>
</dbReference>
<dbReference type="InterPro" id="IPR020846">
    <property type="entry name" value="MFS_dom"/>
</dbReference>
<gene>
    <name evidence="11" type="ORF">EJ04DRAFT_513620</name>
</gene>
<dbReference type="NCBIfam" id="TIGR00879">
    <property type="entry name" value="SP"/>
    <property type="match status" value="1"/>
</dbReference>
<dbReference type="SUPFAM" id="SSF103473">
    <property type="entry name" value="MFS general substrate transporter"/>
    <property type="match status" value="1"/>
</dbReference>
<feature type="transmembrane region" description="Helical" evidence="9">
    <location>
        <begin position="115"/>
        <end position="134"/>
    </location>
</feature>
<evidence type="ECO:0000313" key="11">
    <source>
        <dbReference type="EMBL" id="KAF2732873.1"/>
    </source>
</evidence>
<keyword evidence="4 9" id="KW-0812">Transmembrane</keyword>
<keyword evidence="6 9" id="KW-0472">Membrane</keyword>
<feature type="transmembrane region" description="Helical" evidence="9">
    <location>
        <begin position="372"/>
        <end position="401"/>
    </location>
</feature>
<feature type="region of interest" description="Disordered" evidence="8">
    <location>
        <begin position="481"/>
        <end position="528"/>
    </location>
</feature>
<evidence type="ECO:0000256" key="3">
    <source>
        <dbReference type="ARBA" id="ARBA00022448"/>
    </source>
</evidence>
<dbReference type="InterPro" id="IPR003663">
    <property type="entry name" value="Sugar/inositol_transpt"/>
</dbReference>
<dbReference type="PRINTS" id="PR00171">
    <property type="entry name" value="SUGRTRNSPORT"/>
</dbReference>
<dbReference type="InterPro" id="IPR036259">
    <property type="entry name" value="MFS_trans_sf"/>
</dbReference>
<keyword evidence="12" id="KW-1185">Reference proteome</keyword>
<feature type="transmembrane region" description="Helical" evidence="9">
    <location>
        <begin position="60"/>
        <end position="80"/>
    </location>
</feature>
<evidence type="ECO:0000256" key="9">
    <source>
        <dbReference type="SAM" id="Phobius"/>
    </source>
</evidence>
<evidence type="ECO:0000256" key="4">
    <source>
        <dbReference type="ARBA" id="ARBA00022692"/>
    </source>
</evidence>
<accession>A0A9P4QS90</accession>
<evidence type="ECO:0000256" key="5">
    <source>
        <dbReference type="ARBA" id="ARBA00022989"/>
    </source>
</evidence>
<organism evidence="11 12">
    <name type="scientific">Polyplosphaeria fusca</name>
    <dbReference type="NCBI Taxonomy" id="682080"/>
    <lineage>
        <taxon>Eukaryota</taxon>
        <taxon>Fungi</taxon>
        <taxon>Dikarya</taxon>
        <taxon>Ascomycota</taxon>
        <taxon>Pezizomycotina</taxon>
        <taxon>Dothideomycetes</taxon>
        <taxon>Pleosporomycetidae</taxon>
        <taxon>Pleosporales</taxon>
        <taxon>Tetraplosphaeriaceae</taxon>
        <taxon>Polyplosphaeria</taxon>
    </lineage>
</organism>
<dbReference type="PANTHER" id="PTHR48022">
    <property type="entry name" value="PLASTIDIC GLUCOSE TRANSPORTER 4"/>
    <property type="match status" value="1"/>
</dbReference>
<dbReference type="Proteomes" id="UP000799444">
    <property type="component" value="Unassembled WGS sequence"/>
</dbReference>
<name>A0A9P4QS90_9PLEO</name>
<feature type="domain" description="Major facilitator superfamily (MFS) profile" evidence="10">
    <location>
        <begin position="23"/>
        <end position="466"/>
    </location>
</feature>
<keyword evidence="3 7" id="KW-0813">Transport</keyword>
<feature type="transmembrane region" description="Helical" evidence="9">
    <location>
        <begin position="92"/>
        <end position="109"/>
    </location>
</feature>
<comment type="similarity">
    <text evidence="2 7">Belongs to the major facilitator superfamily. Sugar transporter (TC 2.A.1.1) family.</text>
</comment>
<dbReference type="Gene3D" id="1.20.1250.20">
    <property type="entry name" value="MFS general substrate transporter like domains"/>
    <property type="match status" value="1"/>
</dbReference>
<dbReference type="OrthoDB" id="6612291at2759"/>